<proteinExistence type="inferred from homology"/>
<dbReference type="InterPro" id="IPR050808">
    <property type="entry name" value="Phage_Integrase"/>
</dbReference>
<keyword evidence="7" id="KW-1185">Reference proteome</keyword>
<dbReference type="GO" id="GO:0006310">
    <property type="term" value="P:DNA recombination"/>
    <property type="evidence" value="ECO:0007669"/>
    <property type="project" value="UniProtKB-KW"/>
</dbReference>
<dbReference type="Gene3D" id="1.10.150.130">
    <property type="match status" value="1"/>
</dbReference>
<comment type="similarity">
    <text evidence="1">Belongs to the 'phage' integrase family.</text>
</comment>
<dbReference type="GO" id="GO:0015074">
    <property type="term" value="P:DNA integration"/>
    <property type="evidence" value="ECO:0007669"/>
    <property type="project" value="UniProtKB-KW"/>
</dbReference>
<evidence type="ECO:0000259" key="5">
    <source>
        <dbReference type="PROSITE" id="PS51898"/>
    </source>
</evidence>
<name>A0AA40V9X6_9HYPH</name>
<evidence type="ECO:0000256" key="1">
    <source>
        <dbReference type="ARBA" id="ARBA00008857"/>
    </source>
</evidence>
<dbReference type="PANTHER" id="PTHR30629">
    <property type="entry name" value="PROPHAGE INTEGRASE"/>
    <property type="match status" value="1"/>
</dbReference>
<dbReference type="InterPro" id="IPR010998">
    <property type="entry name" value="Integrase_recombinase_N"/>
</dbReference>
<dbReference type="Pfam" id="PF13356">
    <property type="entry name" value="Arm-DNA-bind_3"/>
    <property type="match status" value="1"/>
</dbReference>
<dbReference type="InterPro" id="IPR011010">
    <property type="entry name" value="DNA_brk_join_enz"/>
</dbReference>
<protein>
    <submittedName>
        <fullName evidence="6">Integrase</fullName>
    </submittedName>
</protein>
<comment type="caution">
    <text evidence="6">The sequence shown here is derived from an EMBL/GenBank/DDBJ whole genome shotgun (WGS) entry which is preliminary data.</text>
</comment>
<dbReference type="Proteomes" id="UP000543554">
    <property type="component" value="Unassembled WGS sequence"/>
</dbReference>
<dbReference type="Pfam" id="PF00589">
    <property type="entry name" value="Phage_integrase"/>
    <property type="match status" value="1"/>
</dbReference>
<dbReference type="PANTHER" id="PTHR30629:SF2">
    <property type="entry name" value="PROPHAGE INTEGRASE INTS-RELATED"/>
    <property type="match status" value="1"/>
</dbReference>
<dbReference type="SUPFAM" id="SSF56349">
    <property type="entry name" value="DNA breaking-rejoining enzymes"/>
    <property type="match status" value="1"/>
</dbReference>
<gene>
    <name evidence="6" type="ORF">HNR51_001335</name>
</gene>
<dbReference type="InterPro" id="IPR038488">
    <property type="entry name" value="Integrase_DNA-bd_sf"/>
</dbReference>
<dbReference type="InterPro" id="IPR025166">
    <property type="entry name" value="Integrase_DNA_bind_dom"/>
</dbReference>
<keyword evidence="2" id="KW-0229">DNA integration</keyword>
<evidence type="ECO:0000256" key="4">
    <source>
        <dbReference type="ARBA" id="ARBA00023172"/>
    </source>
</evidence>
<reference evidence="6 7" key="1">
    <citation type="submission" date="2020-08" db="EMBL/GenBank/DDBJ databases">
        <title>Genomic Encyclopedia of Type Strains, Phase IV (KMG-IV): sequencing the most valuable type-strain genomes for metagenomic binning, comparative biology and taxonomic classification.</title>
        <authorList>
            <person name="Goeker M."/>
        </authorList>
    </citation>
    <scope>NUCLEOTIDE SEQUENCE [LARGE SCALE GENOMIC DNA]</scope>
    <source>
        <strain evidence="6 7">DSM 11490</strain>
    </source>
</reference>
<dbReference type="Gene3D" id="3.30.160.390">
    <property type="entry name" value="Integrase, DNA-binding domain"/>
    <property type="match status" value="1"/>
</dbReference>
<sequence>MARRASSANLLKLTKTGLAAITLEPGQAERTVWDSEVQRLGYRLRASGKATWVIRPPRMGGASRIFTLGSANTLTLTEARTAARERLAMATLGDDPHAVRRQVRQQAAVTVGAVVGRHIAGAEGRLRPTTVYNMKNHLNVHWKPLHGHPLSGLKRADVAVRLGEIAEQYGLHAANRARAVLSGFFSWAIGEGLVETNPVVGTNKATAETARARVLSDTELAAVWKACGDDDFGRILKLLILTGQRRDEVGEMGWSELDLAGGVWSLPGERTKNHRPHDVPLSATALAILADVPRWDGREFVFGRGTGPFSGFGHAKSRLDKRAGISVPWRIHDLRRTFATGAARLGVTIEVVERAINHTSGTFGGIVGVYQRHDYAREKRDAMDRWAAHVEKLVKA</sequence>
<evidence type="ECO:0000256" key="3">
    <source>
        <dbReference type="ARBA" id="ARBA00023125"/>
    </source>
</evidence>
<dbReference type="InterPro" id="IPR013762">
    <property type="entry name" value="Integrase-like_cat_sf"/>
</dbReference>
<dbReference type="AlphaFoldDB" id="A0AA40V9X6"/>
<feature type="domain" description="Tyr recombinase" evidence="5">
    <location>
        <begin position="210"/>
        <end position="384"/>
    </location>
</feature>
<keyword evidence="3" id="KW-0238">DNA-binding</keyword>
<keyword evidence="4" id="KW-0233">DNA recombination</keyword>
<accession>A0AA40V9X6</accession>
<evidence type="ECO:0000313" key="7">
    <source>
        <dbReference type="Proteomes" id="UP000543554"/>
    </source>
</evidence>
<dbReference type="InterPro" id="IPR002104">
    <property type="entry name" value="Integrase_catalytic"/>
</dbReference>
<dbReference type="Gene3D" id="1.10.443.10">
    <property type="entry name" value="Intergrase catalytic core"/>
    <property type="match status" value="1"/>
</dbReference>
<evidence type="ECO:0000256" key="2">
    <source>
        <dbReference type="ARBA" id="ARBA00022908"/>
    </source>
</evidence>
<organism evidence="6 7">
    <name type="scientific">Methylorubrum thiocyanatum</name>
    <dbReference type="NCBI Taxonomy" id="47958"/>
    <lineage>
        <taxon>Bacteria</taxon>
        <taxon>Pseudomonadati</taxon>
        <taxon>Pseudomonadota</taxon>
        <taxon>Alphaproteobacteria</taxon>
        <taxon>Hyphomicrobiales</taxon>
        <taxon>Methylobacteriaceae</taxon>
        <taxon>Methylorubrum</taxon>
    </lineage>
</organism>
<dbReference type="RefSeq" id="WP_182554381.1">
    <property type="nucleotide sequence ID" value="NZ_BPRF01000012.1"/>
</dbReference>
<evidence type="ECO:0000313" key="6">
    <source>
        <dbReference type="EMBL" id="MBA8912267.1"/>
    </source>
</evidence>
<dbReference type="CDD" id="cd00801">
    <property type="entry name" value="INT_P4_C"/>
    <property type="match status" value="1"/>
</dbReference>
<dbReference type="PROSITE" id="PS51898">
    <property type="entry name" value="TYR_RECOMBINASE"/>
    <property type="match status" value="1"/>
</dbReference>
<dbReference type="GO" id="GO:0003677">
    <property type="term" value="F:DNA binding"/>
    <property type="evidence" value="ECO:0007669"/>
    <property type="project" value="UniProtKB-KW"/>
</dbReference>
<dbReference type="EMBL" id="JACJIB010000002">
    <property type="protein sequence ID" value="MBA8912267.1"/>
    <property type="molecule type" value="Genomic_DNA"/>
</dbReference>